<accession>A0A932GR21</accession>
<dbReference type="Gene3D" id="3.40.50.300">
    <property type="entry name" value="P-loop containing nucleotide triphosphate hydrolases"/>
    <property type="match status" value="1"/>
</dbReference>
<dbReference type="Proteomes" id="UP000741360">
    <property type="component" value="Unassembled WGS sequence"/>
</dbReference>
<evidence type="ECO:0000256" key="5">
    <source>
        <dbReference type="ARBA" id="ARBA00023125"/>
    </source>
</evidence>
<dbReference type="SUPFAM" id="SSF52540">
    <property type="entry name" value="P-loop containing nucleoside triphosphate hydrolases"/>
    <property type="match status" value="1"/>
</dbReference>
<dbReference type="GO" id="GO:0009432">
    <property type="term" value="P:SOS response"/>
    <property type="evidence" value="ECO:0007669"/>
    <property type="project" value="UniProtKB-UniRule"/>
</dbReference>
<reference evidence="8" key="1">
    <citation type="submission" date="2020-07" db="EMBL/GenBank/DDBJ databases">
        <title>Huge and variable diversity of episymbiotic CPR bacteria and DPANN archaea in groundwater ecosystems.</title>
        <authorList>
            <person name="He C.Y."/>
            <person name="Keren R."/>
            <person name="Whittaker M."/>
            <person name="Farag I.F."/>
            <person name="Doudna J."/>
            <person name="Cate J.H.D."/>
            <person name="Banfield J.F."/>
        </authorList>
    </citation>
    <scope>NUCLEOTIDE SEQUENCE</scope>
    <source>
        <strain evidence="8">NC_groundwater_717_Ag_S-0.2um_59_8</strain>
    </source>
</reference>
<keyword evidence="2 6" id="KW-0235">DNA replication</keyword>
<dbReference type="PANTHER" id="PTHR32182">
    <property type="entry name" value="DNA REPLICATION AND REPAIR PROTEIN RECF"/>
    <property type="match status" value="1"/>
</dbReference>
<keyword evidence="4 6" id="KW-0067">ATP-binding</keyword>
<evidence type="ECO:0000313" key="8">
    <source>
        <dbReference type="EMBL" id="MBI3015317.1"/>
    </source>
</evidence>
<comment type="similarity">
    <text evidence="6">Belongs to the RecF family.</text>
</comment>
<keyword evidence="1 6" id="KW-0963">Cytoplasm</keyword>
<dbReference type="InterPro" id="IPR001238">
    <property type="entry name" value="DNA-binding_RecF"/>
</dbReference>
<keyword evidence="6" id="KW-0742">SOS response</keyword>
<dbReference type="GO" id="GO:0005737">
    <property type="term" value="C:cytoplasm"/>
    <property type="evidence" value="ECO:0007669"/>
    <property type="project" value="UniProtKB-SubCell"/>
</dbReference>
<gene>
    <name evidence="6" type="primary">recF</name>
    <name evidence="8" type="ORF">HYY65_09725</name>
</gene>
<sequence>MLTKVSTYGFRNLLDQEFYPAAGLNILLGENAQGKTNVLEAIYLLRHARSFRPGGLTDYCRWGQSAFALAAMIQLEGEARQDLRILFENGKRKATVNGNGCATSQGSLRSGMRVCGLFPETVAWLEGTASSQRRYLDQMIVNIDGTYLPLVRAFHHALAQRNALLKMSSYPGWDLAMESWEEKLASLGSRIILTRRFWAAAIQKRVALAGKSWPGDVRVEISYTPSGEDWAGEDQAEELQAGLAAGLRRCRPEEKRYGATLVGPHRDRVRFFNGGVDLKPCGSRGERWLAAILLLVAEVSLCREAGYSPIVLMDEIEAELDNCRAASAALLVEKFECCQVFATSLGKGALWAVCSGKSQVFEVRQGQLRTAA</sequence>
<keyword evidence="6" id="KW-0227">DNA damage</keyword>
<dbReference type="AlphaFoldDB" id="A0A932GR21"/>
<evidence type="ECO:0000256" key="6">
    <source>
        <dbReference type="HAMAP-Rule" id="MF_00365"/>
    </source>
</evidence>
<feature type="binding site" evidence="6">
    <location>
        <begin position="29"/>
        <end position="36"/>
    </location>
    <ligand>
        <name>ATP</name>
        <dbReference type="ChEBI" id="CHEBI:30616"/>
    </ligand>
</feature>
<organism evidence="8 9">
    <name type="scientific">Tectimicrobiota bacterium</name>
    <dbReference type="NCBI Taxonomy" id="2528274"/>
    <lineage>
        <taxon>Bacteria</taxon>
        <taxon>Pseudomonadati</taxon>
        <taxon>Nitrospinota/Tectimicrobiota group</taxon>
        <taxon>Candidatus Tectimicrobiota</taxon>
    </lineage>
</organism>
<comment type="function">
    <text evidence="6">The RecF protein is involved in DNA metabolism; it is required for DNA replication and normal SOS inducibility. RecF binds preferentially to single-stranded, linear DNA. It also seems to bind ATP.</text>
</comment>
<protein>
    <recommendedName>
        <fullName evidence="6">DNA replication and repair protein RecF</fullName>
    </recommendedName>
</protein>
<keyword evidence="6" id="KW-0234">DNA repair</keyword>
<evidence type="ECO:0000313" key="9">
    <source>
        <dbReference type="Proteomes" id="UP000741360"/>
    </source>
</evidence>
<evidence type="ECO:0000256" key="4">
    <source>
        <dbReference type="ARBA" id="ARBA00022840"/>
    </source>
</evidence>
<dbReference type="HAMAP" id="MF_00365">
    <property type="entry name" value="RecF"/>
    <property type="match status" value="1"/>
</dbReference>
<feature type="domain" description="RecF/RecN/SMC N-terminal" evidence="7">
    <location>
        <begin position="2"/>
        <end position="364"/>
    </location>
</feature>
<dbReference type="NCBIfam" id="TIGR00611">
    <property type="entry name" value="recf"/>
    <property type="match status" value="1"/>
</dbReference>
<name>A0A932GR21_UNCTE</name>
<dbReference type="InterPro" id="IPR003395">
    <property type="entry name" value="RecF/RecN/SMC_N"/>
</dbReference>
<dbReference type="GO" id="GO:0003697">
    <property type="term" value="F:single-stranded DNA binding"/>
    <property type="evidence" value="ECO:0007669"/>
    <property type="project" value="UniProtKB-UniRule"/>
</dbReference>
<evidence type="ECO:0000256" key="1">
    <source>
        <dbReference type="ARBA" id="ARBA00022490"/>
    </source>
</evidence>
<dbReference type="Pfam" id="PF02463">
    <property type="entry name" value="SMC_N"/>
    <property type="match status" value="1"/>
</dbReference>
<dbReference type="GO" id="GO:0005524">
    <property type="term" value="F:ATP binding"/>
    <property type="evidence" value="ECO:0007669"/>
    <property type="project" value="UniProtKB-UniRule"/>
</dbReference>
<dbReference type="Gene3D" id="1.20.1050.90">
    <property type="entry name" value="RecF/RecN/SMC, N-terminal domain"/>
    <property type="match status" value="1"/>
</dbReference>
<evidence type="ECO:0000256" key="3">
    <source>
        <dbReference type="ARBA" id="ARBA00022741"/>
    </source>
</evidence>
<dbReference type="PANTHER" id="PTHR32182:SF0">
    <property type="entry name" value="DNA REPLICATION AND REPAIR PROTEIN RECF"/>
    <property type="match status" value="1"/>
</dbReference>
<dbReference type="InterPro" id="IPR027417">
    <property type="entry name" value="P-loop_NTPase"/>
</dbReference>
<dbReference type="GO" id="GO:0006260">
    <property type="term" value="P:DNA replication"/>
    <property type="evidence" value="ECO:0007669"/>
    <property type="project" value="UniProtKB-UniRule"/>
</dbReference>
<keyword evidence="5 6" id="KW-0238">DNA-binding</keyword>
<evidence type="ECO:0000256" key="2">
    <source>
        <dbReference type="ARBA" id="ARBA00022705"/>
    </source>
</evidence>
<proteinExistence type="inferred from homology"/>
<dbReference type="GO" id="GO:0006302">
    <property type="term" value="P:double-strand break repair"/>
    <property type="evidence" value="ECO:0007669"/>
    <property type="project" value="TreeGrafter"/>
</dbReference>
<dbReference type="InterPro" id="IPR042174">
    <property type="entry name" value="RecF_2"/>
</dbReference>
<comment type="subcellular location">
    <subcellularLocation>
        <location evidence="6">Cytoplasm</location>
    </subcellularLocation>
</comment>
<dbReference type="GO" id="GO:0000731">
    <property type="term" value="P:DNA synthesis involved in DNA repair"/>
    <property type="evidence" value="ECO:0007669"/>
    <property type="project" value="TreeGrafter"/>
</dbReference>
<evidence type="ECO:0000259" key="7">
    <source>
        <dbReference type="Pfam" id="PF02463"/>
    </source>
</evidence>
<dbReference type="EMBL" id="JACPSX010000183">
    <property type="protein sequence ID" value="MBI3015317.1"/>
    <property type="molecule type" value="Genomic_DNA"/>
</dbReference>
<comment type="caution">
    <text evidence="8">The sequence shown here is derived from an EMBL/GenBank/DDBJ whole genome shotgun (WGS) entry which is preliminary data.</text>
</comment>
<keyword evidence="3 6" id="KW-0547">Nucleotide-binding</keyword>